<dbReference type="Proteomes" id="UP000436181">
    <property type="component" value="Unassembled WGS sequence"/>
</dbReference>
<feature type="transmembrane region" description="Helical" evidence="1">
    <location>
        <begin position="206"/>
        <end position="224"/>
    </location>
</feature>
<sequence length="346" mass="36090">MILLRTLLLVPVAIAGAFFGESIHVPAAWIFSFLVVFGAAAIFGDRQVTPSKKLSTPAQVIIALLCASPLATVDGPTMLSYAAPTAVSVVFTLVVCASASYLLIKIRGIDATTSVLATLAGGASAMSLLAVDLKADAKFVTLTQFLRLSIVVLTLPAFVLWLADEPIRSAPEHIPPSDLLKSALGALVVYGIVWLVTRFINIPSPYLLLALALGVVGLMAGIPAEYLTPRGILADIAFAIIGVQAGGTLTKGALREFVKSLPVILSAIAVMILGSLMTAWIICTVWGYSILDAYLATVPGGVYAVLAFAHEAGSDPVVTVIQVMRVIAMLVVGALVPLVFGKRRAG</sequence>
<feature type="transmembrane region" description="Helical" evidence="1">
    <location>
        <begin position="290"/>
        <end position="309"/>
    </location>
</feature>
<protein>
    <submittedName>
        <fullName evidence="2">AbrB family transcriptional regulator</fullName>
    </submittedName>
</protein>
<name>A0ABQ6VDI3_9CORY</name>
<feature type="transmembrane region" description="Helical" evidence="1">
    <location>
        <begin position="25"/>
        <end position="44"/>
    </location>
</feature>
<evidence type="ECO:0000313" key="3">
    <source>
        <dbReference type="Proteomes" id="UP000436181"/>
    </source>
</evidence>
<feature type="transmembrane region" description="Helical" evidence="1">
    <location>
        <begin position="183"/>
        <end position="200"/>
    </location>
</feature>
<feature type="transmembrane region" description="Helical" evidence="1">
    <location>
        <begin position="321"/>
        <end position="340"/>
    </location>
</feature>
<dbReference type="PANTHER" id="PTHR38457">
    <property type="entry name" value="REGULATOR ABRB-RELATED"/>
    <property type="match status" value="1"/>
</dbReference>
<organism evidence="2 3">
    <name type="scientific">Corynebacterium zhongnanshanii</name>
    <dbReference type="NCBI Taxonomy" id="2768834"/>
    <lineage>
        <taxon>Bacteria</taxon>
        <taxon>Bacillati</taxon>
        <taxon>Actinomycetota</taxon>
        <taxon>Actinomycetes</taxon>
        <taxon>Mycobacteriales</taxon>
        <taxon>Corynebacteriaceae</taxon>
        <taxon>Corynebacterium</taxon>
    </lineage>
</organism>
<gene>
    <name evidence="2" type="ORF">F8377_07070</name>
</gene>
<dbReference type="PANTHER" id="PTHR38457:SF1">
    <property type="entry name" value="REGULATOR ABRB-RELATED"/>
    <property type="match status" value="1"/>
</dbReference>
<evidence type="ECO:0000313" key="2">
    <source>
        <dbReference type="EMBL" id="KAB3520980.1"/>
    </source>
</evidence>
<evidence type="ECO:0000256" key="1">
    <source>
        <dbReference type="SAM" id="Phobius"/>
    </source>
</evidence>
<proteinExistence type="predicted"/>
<feature type="transmembrane region" description="Helical" evidence="1">
    <location>
        <begin position="231"/>
        <end position="249"/>
    </location>
</feature>
<keyword evidence="1" id="KW-0812">Transmembrane</keyword>
<feature type="transmembrane region" description="Helical" evidence="1">
    <location>
        <begin position="261"/>
        <end position="283"/>
    </location>
</feature>
<feature type="transmembrane region" description="Helical" evidence="1">
    <location>
        <begin position="145"/>
        <end position="163"/>
    </location>
</feature>
<keyword evidence="1" id="KW-1133">Transmembrane helix</keyword>
<dbReference type="Pfam" id="PF05145">
    <property type="entry name" value="AbrB"/>
    <property type="match status" value="1"/>
</dbReference>
<dbReference type="EMBL" id="WBZJ01000002">
    <property type="protein sequence ID" value="KAB3520980.1"/>
    <property type="molecule type" value="Genomic_DNA"/>
</dbReference>
<feature type="transmembrane region" description="Helical" evidence="1">
    <location>
        <begin position="56"/>
        <end position="73"/>
    </location>
</feature>
<keyword evidence="1" id="KW-0472">Membrane</keyword>
<dbReference type="NCBIfam" id="TIGR03082">
    <property type="entry name" value="Gneg_AbrB_dup"/>
    <property type="match status" value="1"/>
</dbReference>
<feature type="transmembrane region" description="Helical" evidence="1">
    <location>
        <begin position="79"/>
        <end position="103"/>
    </location>
</feature>
<dbReference type="InterPro" id="IPR007820">
    <property type="entry name" value="AbrB_fam"/>
</dbReference>
<dbReference type="PIRSF" id="PIRSF038991">
    <property type="entry name" value="Protein_AbrB"/>
    <property type="match status" value="1"/>
</dbReference>
<comment type="caution">
    <text evidence="2">The sequence shown here is derived from an EMBL/GenBank/DDBJ whole genome shotgun (WGS) entry which is preliminary data.</text>
</comment>
<accession>A0ABQ6VDI3</accession>
<keyword evidence="3" id="KW-1185">Reference proteome</keyword>
<reference evidence="2 3" key="1">
    <citation type="submission" date="2019-10" db="EMBL/GenBank/DDBJ databases">
        <title>Corynebacterium sp novel species isolated from the respiratory tract of Marmot.</title>
        <authorList>
            <person name="Zhang G."/>
        </authorList>
    </citation>
    <scope>NUCLEOTIDE SEQUENCE [LARGE SCALE GENOMIC DNA]</scope>
    <source>
        <strain evidence="2 3">336</strain>
    </source>
</reference>
<dbReference type="InterPro" id="IPR017516">
    <property type="entry name" value="AbrB_dup"/>
</dbReference>
<feature type="transmembrane region" description="Helical" evidence="1">
    <location>
        <begin position="115"/>
        <end position="133"/>
    </location>
</feature>